<evidence type="ECO:0000313" key="4">
    <source>
        <dbReference type="Proteomes" id="UP000887566"/>
    </source>
</evidence>
<dbReference type="Proteomes" id="UP000887566">
    <property type="component" value="Unplaced"/>
</dbReference>
<dbReference type="SMART" id="SM00233">
    <property type="entry name" value="PH"/>
    <property type="match status" value="1"/>
</dbReference>
<dbReference type="WBParaSite" id="PSAMB.scaffold9689size4724.g32650.t1">
    <property type="protein sequence ID" value="PSAMB.scaffold9689size4724.g32650.t1"/>
    <property type="gene ID" value="PSAMB.scaffold9689size4724.g32650"/>
</dbReference>
<proteinExistence type="predicted"/>
<dbReference type="AlphaFoldDB" id="A0A914XR32"/>
<evidence type="ECO:0000256" key="1">
    <source>
        <dbReference type="PROSITE-ProRule" id="PRU00288"/>
    </source>
</evidence>
<dbReference type="PANTHER" id="PTHR45854:SF3">
    <property type="entry name" value="ARFGAP WITH SH3 DOMAIN, ANK REPEAT AND PH DOMAIN-CONTAINING PROTEIN"/>
    <property type="match status" value="1"/>
</dbReference>
<keyword evidence="1" id="KW-0862">Zinc</keyword>
<dbReference type="InterPro" id="IPR001849">
    <property type="entry name" value="PH_domain"/>
</dbReference>
<feature type="domain" description="Arf-GAP" evidence="3">
    <location>
        <begin position="227"/>
        <end position="350"/>
    </location>
</feature>
<dbReference type="Gene3D" id="2.30.29.30">
    <property type="entry name" value="Pleckstrin-homology domain (PH domain)/Phosphotyrosine-binding domain (PTB)"/>
    <property type="match status" value="1"/>
</dbReference>
<dbReference type="InterPro" id="IPR038508">
    <property type="entry name" value="ArfGAP_dom_sf"/>
</dbReference>
<dbReference type="GO" id="GO:0005096">
    <property type="term" value="F:GTPase activator activity"/>
    <property type="evidence" value="ECO:0007669"/>
    <property type="project" value="InterPro"/>
</dbReference>
<keyword evidence="1" id="KW-0863">Zinc-finger</keyword>
<keyword evidence="1" id="KW-0479">Metal-binding</keyword>
<protein>
    <submittedName>
        <fullName evidence="5">Uncharacterized protein</fullName>
    </submittedName>
</protein>
<dbReference type="InterPro" id="IPR037278">
    <property type="entry name" value="ARFGAP/RecO"/>
</dbReference>
<dbReference type="SUPFAM" id="SSF57863">
    <property type="entry name" value="ArfGap/RecO-like zinc finger"/>
    <property type="match status" value="1"/>
</dbReference>
<dbReference type="Gene3D" id="1.10.220.150">
    <property type="entry name" value="Arf GTPase activating protein"/>
    <property type="match status" value="1"/>
</dbReference>
<dbReference type="InterPro" id="IPR001164">
    <property type="entry name" value="ArfGAP_dom"/>
</dbReference>
<feature type="domain" description="PH" evidence="2">
    <location>
        <begin position="103"/>
        <end position="196"/>
    </location>
</feature>
<dbReference type="SUPFAM" id="SSF50729">
    <property type="entry name" value="PH domain-like"/>
    <property type="match status" value="1"/>
</dbReference>
<sequence length="357" mass="40446">MTQSIRRSEIYFEDGLRTTKLYREDIEQLSDRLTGLKSKQDEERTRLFGLKEQLESSPSFSHNDPRRRFSSSFKTENGLSLAAVENPVYGCSEDTAIGQSGPSSPFSGFLWKKSAKKLHQQWQKRKCRVQEGNFFLNHSDEAQAPVKLSLLVCDVKPSCEDFRTFDLYCRDRTYHFQAESEADAKRWICALKREIEAAKEQMLRSDVVTEAQRSHSPLLSSDWPDRRRCVAAVRRLPGNDRCADCSSTNDVSWLSTNMGALVCISCSGVHRDLGVHISRMQSLDLDVLSPAEFLIPLSIGNGALNEVYEADARAAKLKPVSASTRSVRKQYIVDKYKTRKYAVELDDANAVLRDAID</sequence>
<evidence type="ECO:0000259" key="2">
    <source>
        <dbReference type="PROSITE" id="PS50003"/>
    </source>
</evidence>
<name>A0A914XR32_9BILA</name>
<evidence type="ECO:0000313" key="5">
    <source>
        <dbReference type="WBParaSite" id="PSAMB.scaffold9689size4724.g32650.t1"/>
    </source>
</evidence>
<dbReference type="PRINTS" id="PR00405">
    <property type="entry name" value="REVINTRACTNG"/>
</dbReference>
<organism evidence="4 5">
    <name type="scientific">Plectus sambesii</name>
    <dbReference type="NCBI Taxonomy" id="2011161"/>
    <lineage>
        <taxon>Eukaryota</taxon>
        <taxon>Metazoa</taxon>
        <taxon>Ecdysozoa</taxon>
        <taxon>Nematoda</taxon>
        <taxon>Chromadorea</taxon>
        <taxon>Plectida</taxon>
        <taxon>Plectina</taxon>
        <taxon>Plectoidea</taxon>
        <taxon>Plectidae</taxon>
        <taxon>Plectus</taxon>
    </lineage>
</organism>
<accession>A0A914XR32</accession>
<dbReference type="GO" id="GO:0008270">
    <property type="term" value="F:zinc ion binding"/>
    <property type="evidence" value="ECO:0007669"/>
    <property type="project" value="UniProtKB-KW"/>
</dbReference>
<dbReference type="SMART" id="SM00105">
    <property type="entry name" value="ArfGap"/>
    <property type="match status" value="1"/>
</dbReference>
<reference evidence="5" key="1">
    <citation type="submission" date="2022-11" db="UniProtKB">
        <authorList>
            <consortium name="WormBaseParasite"/>
        </authorList>
    </citation>
    <scope>IDENTIFICATION</scope>
</reference>
<dbReference type="Pfam" id="PF00169">
    <property type="entry name" value="PH"/>
    <property type="match status" value="1"/>
</dbReference>
<evidence type="ECO:0000259" key="3">
    <source>
        <dbReference type="PROSITE" id="PS50115"/>
    </source>
</evidence>
<dbReference type="InterPro" id="IPR011993">
    <property type="entry name" value="PH-like_dom_sf"/>
</dbReference>
<dbReference type="PANTHER" id="PTHR45854">
    <property type="entry name" value="ASAP FAMILY MEMBER"/>
    <property type="match status" value="1"/>
</dbReference>
<dbReference type="PROSITE" id="PS50003">
    <property type="entry name" value="PH_DOMAIN"/>
    <property type="match status" value="1"/>
</dbReference>
<dbReference type="InterPro" id="IPR043593">
    <property type="entry name" value="ASAP"/>
</dbReference>
<dbReference type="PROSITE" id="PS50115">
    <property type="entry name" value="ARFGAP"/>
    <property type="match status" value="1"/>
</dbReference>
<dbReference type="Pfam" id="PF01412">
    <property type="entry name" value="ArfGap"/>
    <property type="match status" value="1"/>
</dbReference>
<keyword evidence="4" id="KW-1185">Reference proteome</keyword>